<dbReference type="Proteomes" id="UP000001058">
    <property type="component" value="Unassembled WGS sequence"/>
</dbReference>
<accession>D8TYA2</accession>
<protein>
    <submittedName>
        <fullName evidence="2">Uncharacterized protein</fullName>
    </submittedName>
</protein>
<dbReference type="EMBL" id="GL378344">
    <property type="protein sequence ID" value="EFJ47515.1"/>
    <property type="molecule type" value="Genomic_DNA"/>
</dbReference>
<evidence type="ECO:0000313" key="3">
    <source>
        <dbReference type="Proteomes" id="UP000001058"/>
    </source>
</evidence>
<dbReference type="eggNOG" id="ENOG502QPQQ">
    <property type="taxonomic scope" value="Eukaryota"/>
</dbReference>
<dbReference type="InParanoid" id="D8TYA2"/>
<sequence length="455" mass="51365">MIPRPVSLSISRGASCSGAAYGLQARCSSRFPLRCRRIRRAHDVNVCASSQSSESSESAGGKQIRRVGFSSLTTWKDFCEKMGVSENFPAGEREMDSTISPRTSQELDVAVLTFLVEFLSKPIVMFDEVVLHPTGRERPLYLLIYSVLSQLALLNFGQRSLVISQGPDDPSVHMDQEAPEDEQQQESRNVEHGRSEFVVLRVPPPAKLRESYNLMETLQNGGKAVMVVEVKKTVTFNNDIWQPLATALELAIQNETDPVTLLLTDASSWYFATVQLVQKIDNKGPPMPKGNSQAHGFQFQACGHEFCLFDWMVFKCDLLLTRRISSVVPQIFVHMHNVLYPGEDITKVADRAKLGSAALQALAVKWAEPVITDVVTSKQINDLKQKLEESKQREEESKQMLEKVKQREEESKQKLEESKQREEESKQMLEAEKKKAAQEIEALKRQLQRQQQQGQ</sequence>
<evidence type="ECO:0000256" key="1">
    <source>
        <dbReference type="SAM" id="MobiDB-lite"/>
    </source>
</evidence>
<dbReference type="KEGG" id="vcn:VOLCADRAFT_105079"/>
<gene>
    <name evidence="2" type="ORF">VOLCADRAFT_105079</name>
</gene>
<dbReference type="RefSeq" id="XP_002951339.1">
    <property type="nucleotide sequence ID" value="XM_002951293.1"/>
</dbReference>
<name>D8TYA2_VOLCA</name>
<feature type="region of interest" description="Disordered" evidence="1">
    <location>
        <begin position="387"/>
        <end position="437"/>
    </location>
</feature>
<evidence type="ECO:0000313" key="2">
    <source>
        <dbReference type="EMBL" id="EFJ47515.1"/>
    </source>
</evidence>
<dbReference type="AlphaFoldDB" id="D8TYA2"/>
<organism evidence="3">
    <name type="scientific">Volvox carteri f. nagariensis</name>
    <dbReference type="NCBI Taxonomy" id="3068"/>
    <lineage>
        <taxon>Eukaryota</taxon>
        <taxon>Viridiplantae</taxon>
        <taxon>Chlorophyta</taxon>
        <taxon>core chlorophytes</taxon>
        <taxon>Chlorophyceae</taxon>
        <taxon>CS clade</taxon>
        <taxon>Chlamydomonadales</taxon>
        <taxon>Volvocaceae</taxon>
        <taxon>Volvox</taxon>
    </lineage>
</organism>
<reference evidence="2 3" key="1">
    <citation type="journal article" date="2010" name="Science">
        <title>Genomic analysis of organismal complexity in the multicellular green alga Volvox carteri.</title>
        <authorList>
            <person name="Prochnik S.E."/>
            <person name="Umen J."/>
            <person name="Nedelcu A.M."/>
            <person name="Hallmann A."/>
            <person name="Miller S.M."/>
            <person name="Nishii I."/>
            <person name="Ferris P."/>
            <person name="Kuo A."/>
            <person name="Mitros T."/>
            <person name="Fritz-Laylin L.K."/>
            <person name="Hellsten U."/>
            <person name="Chapman J."/>
            <person name="Simakov O."/>
            <person name="Rensing S.A."/>
            <person name="Terry A."/>
            <person name="Pangilinan J."/>
            <person name="Kapitonov V."/>
            <person name="Jurka J."/>
            <person name="Salamov A."/>
            <person name="Shapiro H."/>
            <person name="Schmutz J."/>
            <person name="Grimwood J."/>
            <person name="Lindquist E."/>
            <person name="Lucas S."/>
            <person name="Grigoriev I.V."/>
            <person name="Schmitt R."/>
            <person name="Kirk D."/>
            <person name="Rokhsar D.S."/>
        </authorList>
    </citation>
    <scope>NUCLEOTIDE SEQUENCE [LARGE SCALE GENOMIC DNA]</scope>
    <source>
        <strain evidence="3">f. Nagariensis / Eve</strain>
    </source>
</reference>
<feature type="region of interest" description="Disordered" evidence="1">
    <location>
        <begin position="166"/>
        <end position="192"/>
    </location>
</feature>
<dbReference type="GeneID" id="9615499"/>
<proteinExistence type="predicted"/>
<keyword evidence="3" id="KW-1185">Reference proteome</keyword>